<dbReference type="PANTHER" id="PTHR21683:SF2">
    <property type="entry name" value="COILED-COIL DOMAIN-CONTAINING PROTEIN 42 LIKE-2-LIKE"/>
    <property type="match status" value="1"/>
</dbReference>
<sequence length="408" mass="48964">MSFNIRQLNLNKNPAAIKANNIYEENPNNPKRIQKNKAKTVSLLNSGTQKNKEDIELKKASKRVRDMVSFVDAQLKQNPRSKFDPNIDKDIYELRKQLEEQRLQDDSQNTRLLKIQQQERKVNEEYKQKKKNMEITLEELAHEAEEFNELQRKRNLELEEKKDTDIAKNDLKRKKEEERAEKDKKENEKRQKDITEMTTLLQDKKKKLDELQNNIEDLQIYKTFLHEVCKQSEEFMNEDDKDEPDVESIIERYDQLRKLQQKFMNDGTNTEQMIDQFNKDINRLQHQLEEEALQYTSQMNEIKKQIEDINLENQRWQSQIEGKLSENNNKLADYGQVILAIKNLYYNQFKNQPNIQQQQANEKDSTENILKKLEWIQQRLIFYYEVRKQINSKEAEQPKSSANNPHQN</sequence>
<dbReference type="Pfam" id="PF13863">
    <property type="entry name" value="DUF4200"/>
    <property type="match status" value="1"/>
</dbReference>
<dbReference type="PANTHER" id="PTHR21683">
    <property type="entry name" value="COILED-COIL DOMAIN-CONTAINING PROTEIN 42 LIKE-2-LIKE-RELATED"/>
    <property type="match status" value="1"/>
</dbReference>
<dbReference type="GO" id="GO:0005856">
    <property type="term" value="C:cytoskeleton"/>
    <property type="evidence" value="ECO:0007669"/>
    <property type="project" value="UniProtKB-ARBA"/>
</dbReference>
<dbReference type="InterPro" id="IPR025252">
    <property type="entry name" value="DUF4200"/>
</dbReference>
<feature type="coiled-coil region" evidence="2">
    <location>
        <begin position="274"/>
        <end position="319"/>
    </location>
</feature>
<dbReference type="EMBL" id="GG662808">
    <property type="protein sequence ID" value="EAR89981.2"/>
    <property type="molecule type" value="Genomic_DNA"/>
</dbReference>
<evidence type="ECO:0000256" key="2">
    <source>
        <dbReference type="SAM" id="Coils"/>
    </source>
</evidence>
<gene>
    <name evidence="5" type="ORF">TTHERM_00561730</name>
</gene>
<dbReference type="GeneID" id="7834937"/>
<dbReference type="Proteomes" id="UP000009168">
    <property type="component" value="Unassembled WGS sequence"/>
</dbReference>
<dbReference type="OrthoDB" id="301526at2759"/>
<dbReference type="InParanoid" id="I7MDP2"/>
<evidence type="ECO:0000256" key="3">
    <source>
        <dbReference type="SAM" id="MobiDB-lite"/>
    </source>
</evidence>
<keyword evidence="1 2" id="KW-0175">Coiled coil</keyword>
<evidence type="ECO:0000256" key="1">
    <source>
        <dbReference type="ARBA" id="ARBA00023054"/>
    </source>
</evidence>
<protein>
    <recommendedName>
        <fullName evidence="4">DUF4200 domain-containing protein</fullName>
    </recommendedName>
</protein>
<keyword evidence="6" id="KW-1185">Reference proteome</keyword>
<dbReference type="KEGG" id="tet:TTHERM_00561730"/>
<evidence type="ECO:0000259" key="4">
    <source>
        <dbReference type="Pfam" id="PF13863"/>
    </source>
</evidence>
<dbReference type="AlphaFoldDB" id="I7MDP2"/>
<proteinExistence type="predicted"/>
<name>I7MDP2_TETTS</name>
<evidence type="ECO:0000313" key="6">
    <source>
        <dbReference type="Proteomes" id="UP000009168"/>
    </source>
</evidence>
<feature type="region of interest" description="Disordered" evidence="3">
    <location>
        <begin position="167"/>
        <end position="195"/>
    </location>
</feature>
<feature type="domain" description="DUF4200" evidence="4">
    <location>
        <begin position="113"/>
        <end position="230"/>
    </location>
</feature>
<accession>I7MDP2</accession>
<dbReference type="InterPro" id="IPR051147">
    <property type="entry name" value="CFAP_domain-containing"/>
</dbReference>
<dbReference type="RefSeq" id="XP_001010226.2">
    <property type="nucleotide sequence ID" value="XM_001010226.2"/>
</dbReference>
<evidence type="ECO:0000313" key="5">
    <source>
        <dbReference type="EMBL" id="EAR89981.2"/>
    </source>
</evidence>
<reference evidence="6" key="1">
    <citation type="journal article" date="2006" name="PLoS Biol.">
        <title>Macronuclear genome sequence of the ciliate Tetrahymena thermophila, a model eukaryote.</title>
        <authorList>
            <person name="Eisen J.A."/>
            <person name="Coyne R.S."/>
            <person name="Wu M."/>
            <person name="Wu D."/>
            <person name="Thiagarajan M."/>
            <person name="Wortman J.R."/>
            <person name="Badger J.H."/>
            <person name="Ren Q."/>
            <person name="Amedeo P."/>
            <person name="Jones K.M."/>
            <person name="Tallon L.J."/>
            <person name="Delcher A.L."/>
            <person name="Salzberg S.L."/>
            <person name="Silva J.C."/>
            <person name="Haas B.J."/>
            <person name="Majoros W.H."/>
            <person name="Farzad M."/>
            <person name="Carlton J.M."/>
            <person name="Smith R.K. Jr."/>
            <person name="Garg J."/>
            <person name="Pearlman R.E."/>
            <person name="Karrer K.M."/>
            <person name="Sun L."/>
            <person name="Manning G."/>
            <person name="Elde N.C."/>
            <person name="Turkewitz A.P."/>
            <person name="Asai D.J."/>
            <person name="Wilkes D.E."/>
            <person name="Wang Y."/>
            <person name="Cai H."/>
            <person name="Collins K."/>
            <person name="Stewart B.A."/>
            <person name="Lee S.R."/>
            <person name="Wilamowska K."/>
            <person name="Weinberg Z."/>
            <person name="Ruzzo W.L."/>
            <person name="Wloga D."/>
            <person name="Gaertig J."/>
            <person name="Frankel J."/>
            <person name="Tsao C.-C."/>
            <person name="Gorovsky M.A."/>
            <person name="Keeling P.J."/>
            <person name="Waller R.F."/>
            <person name="Patron N.J."/>
            <person name="Cherry J.M."/>
            <person name="Stover N.A."/>
            <person name="Krieger C.J."/>
            <person name="del Toro C."/>
            <person name="Ryder H.F."/>
            <person name="Williamson S.C."/>
            <person name="Barbeau R.A."/>
            <person name="Hamilton E.P."/>
            <person name="Orias E."/>
        </authorList>
    </citation>
    <scope>NUCLEOTIDE SEQUENCE [LARGE SCALE GENOMIC DNA]</scope>
    <source>
        <strain evidence="6">SB210</strain>
    </source>
</reference>
<organism evidence="5 6">
    <name type="scientific">Tetrahymena thermophila (strain SB210)</name>
    <dbReference type="NCBI Taxonomy" id="312017"/>
    <lineage>
        <taxon>Eukaryota</taxon>
        <taxon>Sar</taxon>
        <taxon>Alveolata</taxon>
        <taxon>Ciliophora</taxon>
        <taxon>Intramacronucleata</taxon>
        <taxon>Oligohymenophorea</taxon>
        <taxon>Hymenostomatida</taxon>
        <taxon>Tetrahymenina</taxon>
        <taxon>Tetrahymenidae</taxon>
        <taxon>Tetrahymena</taxon>
    </lineage>
</organism>